<keyword evidence="1" id="KW-0694">RNA-binding</keyword>
<dbReference type="GO" id="GO:0003723">
    <property type="term" value="F:RNA binding"/>
    <property type="evidence" value="ECO:0007669"/>
    <property type="project" value="UniProtKB-UniRule"/>
</dbReference>
<dbReference type="KEGG" id="tua:125551467"/>
<keyword evidence="5" id="KW-1185">Reference proteome</keyword>
<gene>
    <name evidence="4" type="primary">LOC125551467</name>
</gene>
<dbReference type="SUPFAM" id="SSF54791">
    <property type="entry name" value="Eukaryotic type KH-domain (KH-domain type I)"/>
    <property type="match status" value="1"/>
</dbReference>
<dbReference type="Pfam" id="PF00013">
    <property type="entry name" value="KH_1"/>
    <property type="match status" value="1"/>
</dbReference>
<name>A0A8R7U7U4_TRIUA</name>
<dbReference type="Gramene" id="TuG1812G0400001731.01.T01">
    <property type="protein sequence ID" value="TuG1812G0400001731.01.T01"/>
    <property type="gene ID" value="TuG1812G0400001731.01"/>
</dbReference>
<feature type="region of interest" description="Disordered" evidence="2">
    <location>
        <begin position="1"/>
        <end position="21"/>
    </location>
</feature>
<dbReference type="InterPro" id="IPR036612">
    <property type="entry name" value="KH_dom_type_1_sf"/>
</dbReference>
<dbReference type="OrthoDB" id="442947at2759"/>
<dbReference type="PROSITE" id="PS50084">
    <property type="entry name" value="KH_TYPE_1"/>
    <property type="match status" value="1"/>
</dbReference>
<sequence length="125" mass="13339">MSLPLRPLPRRHGCRRAPPPQDPLPETPILCLWLQGDHADNTVVLVVPYACCGVLIGKGGTLIKSLAEAANAGITVSHHRVCYGFNDRLVKITALIPCGGAPPAVGVVPGLPVPDSWPRLFNWVP</sequence>
<reference evidence="4" key="3">
    <citation type="submission" date="2022-06" db="UniProtKB">
        <authorList>
            <consortium name="EnsemblPlants"/>
        </authorList>
    </citation>
    <scope>IDENTIFICATION</scope>
</reference>
<dbReference type="RefSeq" id="XP_048570677.1">
    <property type="nucleotide sequence ID" value="XM_048714720.1"/>
</dbReference>
<dbReference type="EnsemblPlants" id="TuG1812G0400001731.01.T01">
    <property type="protein sequence ID" value="TuG1812G0400001731.01.T01"/>
    <property type="gene ID" value="TuG1812G0400001731.01"/>
</dbReference>
<dbReference type="Proteomes" id="UP000015106">
    <property type="component" value="Chromosome 4"/>
</dbReference>
<evidence type="ECO:0000256" key="2">
    <source>
        <dbReference type="SAM" id="MobiDB-lite"/>
    </source>
</evidence>
<feature type="domain" description="K Homology" evidence="3">
    <location>
        <begin position="42"/>
        <end position="93"/>
    </location>
</feature>
<dbReference type="AlphaFoldDB" id="A0A8R7U7U4"/>
<protein>
    <recommendedName>
        <fullName evidence="3">K Homology domain-containing protein</fullName>
    </recommendedName>
</protein>
<dbReference type="InterPro" id="IPR004088">
    <property type="entry name" value="KH_dom_type_1"/>
</dbReference>
<evidence type="ECO:0000259" key="3">
    <source>
        <dbReference type="Pfam" id="PF00013"/>
    </source>
</evidence>
<proteinExistence type="predicted"/>
<reference evidence="4" key="2">
    <citation type="submission" date="2018-03" db="EMBL/GenBank/DDBJ databases">
        <title>The Triticum urartu genome reveals the dynamic nature of wheat genome evolution.</title>
        <authorList>
            <person name="Ling H."/>
            <person name="Ma B."/>
            <person name="Shi X."/>
            <person name="Liu H."/>
            <person name="Dong L."/>
            <person name="Sun H."/>
            <person name="Cao Y."/>
            <person name="Gao Q."/>
            <person name="Zheng S."/>
            <person name="Li Y."/>
            <person name="Yu Y."/>
            <person name="Du H."/>
            <person name="Qi M."/>
            <person name="Li Y."/>
            <person name="Yu H."/>
            <person name="Cui Y."/>
            <person name="Wang N."/>
            <person name="Chen C."/>
            <person name="Wu H."/>
            <person name="Zhao Y."/>
            <person name="Zhang J."/>
            <person name="Li Y."/>
            <person name="Zhou W."/>
            <person name="Zhang B."/>
            <person name="Hu W."/>
            <person name="Eijk M."/>
            <person name="Tang J."/>
            <person name="Witsenboer H."/>
            <person name="Zhao S."/>
            <person name="Li Z."/>
            <person name="Zhang A."/>
            <person name="Wang D."/>
            <person name="Liang C."/>
        </authorList>
    </citation>
    <scope>NUCLEOTIDE SEQUENCE [LARGE SCALE GENOMIC DNA]</scope>
    <source>
        <strain evidence="4">cv. G1812</strain>
    </source>
</reference>
<evidence type="ECO:0000313" key="4">
    <source>
        <dbReference type="EnsemblPlants" id="TuG1812G0400001731.01.T01"/>
    </source>
</evidence>
<accession>A0A8R7U7U4</accession>
<dbReference type="GeneID" id="125551467"/>
<evidence type="ECO:0000313" key="5">
    <source>
        <dbReference type="Proteomes" id="UP000015106"/>
    </source>
</evidence>
<organism evidence="4 5">
    <name type="scientific">Triticum urartu</name>
    <name type="common">Red wild einkorn</name>
    <name type="synonym">Crithodium urartu</name>
    <dbReference type="NCBI Taxonomy" id="4572"/>
    <lineage>
        <taxon>Eukaryota</taxon>
        <taxon>Viridiplantae</taxon>
        <taxon>Streptophyta</taxon>
        <taxon>Embryophyta</taxon>
        <taxon>Tracheophyta</taxon>
        <taxon>Spermatophyta</taxon>
        <taxon>Magnoliopsida</taxon>
        <taxon>Liliopsida</taxon>
        <taxon>Poales</taxon>
        <taxon>Poaceae</taxon>
        <taxon>BOP clade</taxon>
        <taxon>Pooideae</taxon>
        <taxon>Triticodae</taxon>
        <taxon>Triticeae</taxon>
        <taxon>Triticinae</taxon>
        <taxon>Triticum</taxon>
    </lineage>
</organism>
<evidence type="ECO:0000256" key="1">
    <source>
        <dbReference type="PROSITE-ProRule" id="PRU00117"/>
    </source>
</evidence>
<dbReference type="Gene3D" id="3.30.1370.10">
    <property type="entry name" value="K Homology domain, type 1"/>
    <property type="match status" value="1"/>
</dbReference>
<reference evidence="5" key="1">
    <citation type="journal article" date="2013" name="Nature">
        <title>Draft genome of the wheat A-genome progenitor Triticum urartu.</title>
        <authorList>
            <person name="Ling H.Q."/>
            <person name="Zhao S."/>
            <person name="Liu D."/>
            <person name="Wang J."/>
            <person name="Sun H."/>
            <person name="Zhang C."/>
            <person name="Fan H."/>
            <person name="Li D."/>
            <person name="Dong L."/>
            <person name="Tao Y."/>
            <person name="Gao C."/>
            <person name="Wu H."/>
            <person name="Li Y."/>
            <person name="Cui Y."/>
            <person name="Guo X."/>
            <person name="Zheng S."/>
            <person name="Wang B."/>
            <person name="Yu K."/>
            <person name="Liang Q."/>
            <person name="Yang W."/>
            <person name="Lou X."/>
            <person name="Chen J."/>
            <person name="Feng M."/>
            <person name="Jian J."/>
            <person name="Zhang X."/>
            <person name="Luo G."/>
            <person name="Jiang Y."/>
            <person name="Liu J."/>
            <person name="Wang Z."/>
            <person name="Sha Y."/>
            <person name="Zhang B."/>
            <person name="Wu H."/>
            <person name="Tang D."/>
            <person name="Shen Q."/>
            <person name="Xue P."/>
            <person name="Zou S."/>
            <person name="Wang X."/>
            <person name="Liu X."/>
            <person name="Wang F."/>
            <person name="Yang Y."/>
            <person name="An X."/>
            <person name="Dong Z."/>
            <person name="Zhang K."/>
            <person name="Zhang X."/>
            <person name="Luo M.C."/>
            <person name="Dvorak J."/>
            <person name="Tong Y."/>
            <person name="Wang J."/>
            <person name="Yang H."/>
            <person name="Li Z."/>
            <person name="Wang D."/>
            <person name="Zhang A."/>
            <person name="Wang J."/>
        </authorList>
    </citation>
    <scope>NUCLEOTIDE SEQUENCE</scope>
    <source>
        <strain evidence="5">cv. G1812</strain>
    </source>
</reference>